<dbReference type="Proteomes" id="UP000246085">
    <property type="component" value="Chromosome BRAD3257"/>
</dbReference>
<proteinExistence type="predicted"/>
<gene>
    <name evidence="2" type="ORF">BRAD3257_3830</name>
</gene>
<dbReference type="KEGG" id="bvz:BRAD3257_3830"/>
<feature type="region of interest" description="Disordered" evidence="1">
    <location>
        <begin position="1"/>
        <end position="21"/>
    </location>
</feature>
<feature type="region of interest" description="Disordered" evidence="1">
    <location>
        <begin position="75"/>
        <end position="97"/>
    </location>
</feature>
<accession>A0A2U3Q0B2</accession>
<evidence type="ECO:0000313" key="3">
    <source>
        <dbReference type="Proteomes" id="UP000246085"/>
    </source>
</evidence>
<protein>
    <submittedName>
        <fullName evidence="2">Uncharacterized protein</fullName>
    </submittedName>
</protein>
<organism evidence="2 3">
    <name type="scientific">Bradyrhizobium vignae</name>
    <dbReference type="NCBI Taxonomy" id="1549949"/>
    <lineage>
        <taxon>Bacteria</taxon>
        <taxon>Pseudomonadati</taxon>
        <taxon>Pseudomonadota</taxon>
        <taxon>Alphaproteobacteria</taxon>
        <taxon>Hyphomicrobiales</taxon>
        <taxon>Nitrobacteraceae</taxon>
        <taxon>Bradyrhizobium</taxon>
    </lineage>
</organism>
<reference evidence="2 3" key="1">
    <citation type="submission" date="2018-03" db="EMBL/GenBank/DDBJ databases">
        <authorList>
            <person name="Gully D."/>
        </authorList>
    </citation>
    <scope>NUCLEOTIDE SEQUENCE [LARGE SCALE GENOMIC DNA]</scope>
    <source>
        <strain evidence="2">ORS3257</strain>
    </source>
</reference>
<dbReference type="AlphaFoldDB" id="A0A2U3Q0B2"/>
<evidence type="ECO:0000256" key="1">
    <source>
        <dbReference type="SAM" id="MobiDB-lite"/>
    </source>
</evidence>
<sequence>MILRTDARRATPSRSPRWGAPRQRVGGIRILTWARRTAHAASQDRGDCARLLLDRGPDVCTRHYSDNVYPLRSPNVVTRSEGAPPKSAKARRCWTMS</sequence>
<dbReference type="EMBL" id="LS398110">
    <property type="protein sequence ID" value="SPP94844.1"/>
    <property type="molecule type" value="Genomic_DNA"/>
</dbReference>
<name>A0A2U3Q0B2_9BRAD</name>
<feature type="compositionally biased region" description="Basic residues" evidence="1">
    <location>
        <begin position="88"/>
        <end position="97"/>
    </location>
</feature>
<evidence type="ECO:0000313" key="2">
    <source>
        <dbReference type="EMBL" id="SPP94844.1"/>
    </source>
</evidence>